<dbReference type="AlphaFoldDB" id="A0A6A7AEJ0"/>
<dbReference type="Proteomes" id="UP000799424">
    <property type="component" value="Unassembled WGS sequence"/>
</dbReference>
<dbReference type="OrthoDB" id="5413827at2759"/>
<dbReference type="PANTHER" id="PTHR38790:SF4">
    <property type="entry name" value="2EXR DOMAIN-CONTAINING PROTEIN"/>
    <property type="match status" value="1"/>
</dbReference>
<dbReference type="EMBL" id="MU006218">
    <property type="protein sequence ID" value="KAF2831077.1"/>
    <property type="molecule type" value="Genomic_DNA"/>
</dbReference>
<protein>
    <submittedName>
        <fullName evidence="1">Uncharacterized protein</fullName>
    </submittedName>
</protein>
<gene>
    <name evidence="1" type="ORF">CC86DRAFT_377994</name>
</gene>
<dbReference type="PANTHER" id="PTHR38790">
    <property type="entry name" value="2EXR DOMAIN-CONTAINING PROTEIN-RELATED"/>
    <property type="match status" value="1"/>
</dbReference>
<keyword evidence="2" id="KW-1185">Reference proteome</keyword>
<sequence>MFQNLKQETLNSCKASETESATLDAPTSPLLDLPAELRNRTYFYVFCNYVAEPEPFKALRAEPAHRTPTVIALLYTNCQVYAETRLLLYLNFIFTITSTFGFKKFLNKRSQEQIGAIRYLQLQTVGCQFLLYDEKLWAAKQFKPLARLAKLKCIDVVVVRGGEGEAMNPEVEIGAWDEEGTWMKRVVRSEGGEDEVERVQE</sequence>
<name>A0A6A7AEJ0_9PLEO</name>
<accession>A0A6A7AEJ0</accession>
<proteinExistence type="predicted"/>
<evidence type="ECO:0000313" key="2">
    <source>
        <dbReference type="Proteomes" id="UP000799424"/>
    </source>
</evidence>
<evidence type="ECO:0000313" key="1">
    <source>
        <dbReference type="EMBL" id="KAF2831077.1"/>
    </source>
</evidence>
<organism evidence="1 2">
    <name type="scientific">Ophiobolus disseminans</name>
    <dbReference type="NCBI Taxonomy" id="1469910"/>
    <lineage>
        <taxon>Eukaryota</taxon>
        <taxon>Fungi</taxon>
        <taxon>Dikarya</taxon>
        <taxon>Ascomycota</taxon>
        <taxon>Pezizomycotina</taxon>
        <taxon>Dothideomycetes</taxon>
        <taxon>Pleosporomycetidae</taxon>
        <taxon>Pleosporales</taxon>
        <taxon>Pleosporineae</taxon>
        <taxon>Phaeosphaeriaceae</taxon>
        <taxon>Ophiobolus</taxon>
    </lineage>
</organism>
<reference evidence="1" key="1">
    <citation type="journal article" date="2020" name="Stud. Mycol.">
        <title>101 Dothideomycetes genomes: a test case for predicting lifestyles and emergence of pathogens.</title>
        <authorList>
            <person name="Haridas S."/>
            <person name="Albert R."/>
            <person name="Binder M."/>
            <person name="Bloem J."/>
            <person name="Labutti K."/>
            <person name="Salamov A."/>
            <person name="Andreopoulos B."/>
            <person name="Baker S."/>
            <person name="Barry K."/>
            <person name="Bills G."/>
            <person name="Bluhm B."/>
            <person name="Cannon C."/>
            <person name="Castanera R."/>
            <person name="Culley D."/>
            <person name="Daum C."/>
            <person name="Ezra D."/>
            <person name="Gonzalez J."/>
            <person name="Henrissat B."/>
            <person name="Kuo A."/>
            <person name="Liang C."/>
            <person name="Lipzen A."/>
            <person name="Lutzoni F."/>
            <person name="Magnuson J."/>
            <person name="Mondo S."/>
            <person name="Nolan M."/>
            <person name="Ohm R."/>
            <person name="Pangilinan J."/>
            <person name="Park H.-J."/>
            <person name="Ramirez L."/>
            <person name="Alfaro M."/>
            <person name="Sun H."/>
            <person name="Tritt A."/>
            <person name="Yoshinaga Y."/>
            <person name="Zwiers L.-H."/>
            <person name="Turgeon B."/>
            <person name="Goodwin S."/>
            <person name="Spatafora J."/>
            <person name="Crous P."/>
            <person name="Grigoriev I."/>
        </authorList>
    </citation>
    <scope>NUCLEOTIDE SEQUENCE</scope>
    <source>
        <strain evidence="1">CBS 113818</strain>
    </source>
</reference>